<feature type="region of interest" description="Disordered" evidence="1">
    <location>
        <begin position="208"/>
        <end position="243"/>
    </location>
</feature>
<feature type="region of interest" description="Disordered" evidence="1">
    <location>
        <begin position="1"/>
        <end position="53"/>
    </location>
</feature>
<feature type="region of interest" description="Disordered" evidence="1">
    <location>
        <begin position="273"/>
        <end position="301"/>
    </location>
</feature>
<dbReference type="Proteomes" id="UP000054279">
    <property type="component" value="Unassembled WGS sequence"/>
</dbReference>
<feature type="compositionally biased region" description="Polar residues" evidence="1">
    <location>
        <begin position="210"/>
        <end position="241"/>
    </location>
</feature>
<dbReference type="HOGENOM" id="CLU_013928_0_0_1"/>
<feature type="region of interest" description="Disordered" evidence="1">
    <location>
        <begin position="455"/>
        <end position="479"/>
    </location>
</feature>
<dbReference type="AlphaFoldDB" id="A0A0C9UVX4"/>
<organism evidence="2 3">
    <name type="scientific">Sphaerobolus stellatus (strain SS14)</name>
    <dbReference type="NCBI Taxonomy" id="990650"/>
    <lineage>
        <taxon>Eukaryota</taxon>
        <taxon>Fungi</taxon>
        <taxon>Dikarya</taxon>
        <taxon>Basidiomycota</taxon>
        <taxon>Agaricomycotina</taxon>
        <taxon>Agaricomycetes</taxon>
        <taxon>Phallomycetidae</taxon>
        <taxon>Geastrales</taxon>
        <taxon>Sphaerobolaceae</taxon>
        <taxon>Sphaerobolus</taxon>
    </lineage>
</organism>
<dbReference type="PANTHER" id="PTHR38702">
    <property type="entry name" value="CALPONIN-HOMOLOGY (CH) DOMAIN-CONTAINING PROTEIN"/>
    <property type="match status" value="1"/>
</dbReference>
<protein>
    <submittedName>
        <fullName evidence="2">Uncharacterized protein</fullName>
    </submittedName>
</protein>
<feature type="region of interest" description="Disordered" evidence="1">
    <location>
        <begin position="403"/>
        <end position="427"/>
    </location>
</feature>
<name>A0A0C9UVX4_SPHS4</name>
<proteinExistence type="predicted"/>
<feature type="compositionally biased region" description="Polar residues" evidence="1">
    <location>
        <begin position="1"/>
        <end position="26"/>
    </location>
</feature>
<evidence type="ECO:0000256" key="1">
    <source>
        <dbReference type="SAM" id="MobiDB-lite"/>
    </source>
</evidence>
<accession>A0A0C9UVX4</accession>
<evidence type="ECO:0000313" key="3">
    <source>
        <dbReference type="Proteomes" id="UP000054279"/>
    </source>
</evidence>
<feature type="compositionally biased region" description="Polar residues" evidence="1">
    <location>
        <begin position="275"/>
        <end position="288"/>
    </location>
</feature>
<feature type="compositionally biased region" description="Polar residues" evidence="1">
    <location>
        <begin position="35"/>
        <end position="48"/>
    </location>
</feature>
<evidence type="ECO:0000313" key="2">
    <source>
        <dbReference type="EMBL" id="KIJ47808.1"/>
    </source>
</evidence>
<gene>
    <name evidence="2" type="ORF">M422DRAFT_74784</name>
</gene>
<dbReference type="PANTHER" id="PTHR38702:SF1">
    <property type="entry name" value="CALPONIN-HOMOLOGY (CH) DOMAIN-CONTAINING PROTEIN"/>
    <property type="match status" value="1"/>
</dbReference>
<keyword evidence="3" id="KW-1185">Reference proteome</keyword>
<reference evidence="2 3" key="1">
    <citation type="submission" date="2014-06" db="EMBL/GenBank/DDBJ databases">
        <title>Evolutionary Origins and Diversification of the Mycorrhizal Mutualists.</title>
        <authorList>
            <consortium name="DOE Joint Genome Institute"/>
            <consortium name="Mycorrhizal Genomics Consortium"/>
            <person name="Kohler A."/>
            <person name="Kuo A."/>
            <person name="Nagy L.G."/>
            <person name="Floudas D."/>
            <person name="Copeland A."/>
            <person name="Barry K.W."/>
            <person name="Cichocki N."/>
            <person name="Veneault-Fourrey C."/>
            <person name="LaButti K."/>
            <person name="Lindquist E.A."/>
            <person name="Lipzen A."/>
            <person name="Lundell T."/>
            <person name="Morin E."/>
            <person name="Murat C."/>
            <person name="Riley R."/>
            <person name="Ohm R."/>
            <person name="Sun H."/>
            <person name="Tunlid A."/>
            <person name="Henrissat B."/>
            <person name="Grigoriev I.V."/>
            <person name="Hibbett D.S."/>
            <person name="Martin F."/>
        </authorList>
    </citation>
    <scope>NUCLEOTIDE SEQUENCE [LARGE SCALE GENOMIC DNA]</scope>
    <source>
        <strain evidence="2 3">SS14</strain>
    </source>
</reference>
<dbReference type="EMBL" id="KN837100">
    <property type="protein sequence ID" value="KIJ47808.1"/>
    <property type="molecule type" value="Genomic_DNA"/>
</dbReference>
<dbReference type="OrthoDB" id="2534759at2759"/>
<sequence>MSSPTPDSPTGSNEGSPGLLSPNSAVKKTRRQTAFYPNTSGKPQNPFSRSAAKRESVMMLGSIEHLQHYFTKAGFAAAQNPLKPNSNAKPALGPGILNTAIPHPRLASDIVLPPTPVLPPSLRPAFPPYVKTYQVDPEVLKPGVIEDLEATQRAWRIGSAQATSQEGGQAPESDSTTLNVLDLLKTTTRTIRSVRNYLVSLPDDFAAPRQAQTEFRPSTLSPPTGTPRKSPQPARQTSNDPLSLVRRSALEILTMLRRLEESTRIPLTDEVYEVQSDSGSTSTRSHTPGGTERVASPFTTDDDDSMASFSFSVVKGPIQKNEILVWSDDEDVVNEDAEEKKERWDEKLVLGGGWLYRQDVTMDQLSKEQETIGRYLDAVDTLLFGGGGGLSVRGWAREKEKFAAEKGRSKSRRQSAGDAEGRSLGIGVASGSRRGRRVASAGMFDAMQNIVLSEEPEEMEDALEDAEDAAEDSEVSVDDEDLPDWAKRSKFADDPFSRLMNLLITLLPAELIPLLPPLNDMTSRSNLLLRLSSGQILCAAYNIAIRRSRKPWGYINNDSIHDIAAMEAEAEGAGEVEREKRRVGWTFRRTDNLRLWAAALRLRYMLNVGLTPPPAKSRSGTPLQSPVADQSFSIPPLHQLQASFEPRLPTSIEDDQAFVRFDPQVVAKREEGWDAMLEGAVMKWMWAVVAEKRSGMKT</sequence>